<accession>A0A238J1N0</accession>
<evidence type="ECO:0000313" key="7">
    <source>
        <dbReference type="EMBL" id="SMX24221.1"/>
    </source>
</evidence>
<dbReference type="Pfam" id="PF01979">
    <property type="entry name" value="Amidohydro_1"/>
    <property type="match status" value="1"/>
</dbReference>
<evidence type="ECO:0000256" key="4">
    <source>
        <dbReference type="ARBA" id="ARBA00022801"/>
    </source>
</evidence>
<proteinExistence type="inferred from homology"/>
<dbReference type="InterPro" id="IPR006680">
    <property type="entry name" value="Amidohydro-rel"/>
</dbReference>
<dbReference type="InterPro" id="IPR011778">
    <property type="entry name" value="Hydantoinase/dihydroPyrase"/>
</dbReference>
<dbReference type="AlphaFoldDB" id="A0A238J1N0"/>
<evidence type="ECO:0000256" key="2">
    <source>
        <dbReference type="ARBA" id="ARBA00008829"/>
    </source>
</evidence>
<dbReference type="GO" id="GO:0016812">
    <property type="term" value="F:hydrolase activity, acting on carbon-nitrogen (but not peptide) bonds, in cyclic amides"/>
    <property type="evidence" value="ECO:0007669"/>
    <property type="project" value="TreeGrafter"/>
</dbReference>
<dbReference type="EMBL" id="FXXQ01000007">
    <property type="protein sequence ID" value="SMX24221.1"/>
    <property type="molecule type" value="Genomic_DNA"/>
</dbReference>
<dbReference type="GO" id="GO:0005829">
    <property type="term" value="C:cytosol"/>
    <property type="evidence" value="ECO:0007669"/>
    <property type="project" value="TreeGrafter"/>
</dbReference>
<evidence type="ECO:0000313" key="8">
    <source>
        <dbReference type="Proteomes" id="UP000201838"/>
    </source>
</evidence>
<dbReference type="Gene3D" id="3.20.20.140">
    <property type="entry name" value="Metal-dependent hydrolases"/>
    <property type="match status" value="1"/>
</dbReference>
<dbReference type="PANTHER" id="PTHR11647:SF1">
    <property type="entry name" value="COLLAPSIN RESPONSE MEDIATOR PROTEIN"/>
    <property type="match status" value="1"/>
</dbReference>
<dbReference type="EC" id="3.5.2.-" evidence="7"/>
<dbReference type="SUPFAM" id="SSF51338">
    <property type="entry name" value="Composite domain of metallo-dependent hydrolases"/>
    <property type="match status" value="1"/>
</dbReference>
<sequence length="478" mass="51527">MVEHTNLVIRNARILSSDGDRIGDVEVGDGKIKAIGDVPATTGAEIDAEGYVLTPGGVDVHAHIEQMSGMGLMNADTFETATRSAALGGTTSVISFAPQSAAPSLAHAVEDYAGRASSGAMIDYAFHIILNDMKAENVVDDLTALIAVGHRSIKIFTTYNIQLSDRDICEVLGIAKEAGALVCVHAENDGLIGWTKDRLLASGKTQPKHHALSHPRLAEIEAVERLIRFAEYFATPVMLFHISTHEAVNAVRHARARGVPVWAETCPHYLFMTDAVLDRPGIEGAKWMCSPPQRTTADQDALWAGLSDGTLDLVSSDHAPYRFDESGKLSNGKNADFSKIANGLPGLEVRMPLMFDAMQHGRISPMEFVTWCCTNPARIHGLPRKGDIQIGLDADLVLWNPTKHHAYGANDLHDNVGYNPWVGKTITGYPETVFLRGYPIVKNGALEGKVGQGRWIARPAPGVSTTAAPAPEYVEATT</sequence>
<dbReference type="SUPFAM" id="SSF51556">
    <property type="entry name" value="Metallo-dependent hydrolases"/>
    <property type="match status" value="1"/>
</dbReference>
<evidence type="ECO:0000256" key="5">
    <source>
        <dbReference type="PIRSR" id="PIRSR611778-50"/>
    </source>
</evidence>
<comment type="cofactor">
    <cofactor evidence="1">
        <name>Zn(2+)</name>
        <dbReference type="ChEBI" id="CHEBI:29105"/>
    </cofactor>
</comment>
<organism evidence="7 8">
    <name type="scientific">Boseongicola aestuarii</name>
    <dbReference type="NCBI Taxonomy" id="1470561"/>
    <lineage>
        <taxon>Bacteria</taxon>
        <taxon>Pseudomonadati</taxon>
        <taxon>Pseudomonadota</taxon>
        <taxon>Alphaproteobacteria</taxon>
        <taxon>Rhodobacterales</taxon>
        <taxon>Paracoccaceae</taxon>
        <taxon>Boseongicola</taxon>
    </lineage>
</organism>
<evidence type="ECO:0000259" key="6">
    <source>
        <dbReference type="Pfam" id="PF01979"/>
    </source>
</evidence>
<keyword evidence="3" id="KW-0479">Metal-binding</keyword>
<dbReference type="InterPro" id="IPR032466">
    <property type="entry name" value="Metal_Hydrolase"/>
</dbReference>
<name>A0A238J1N0_9RHOB</name>
<dbReference type="InterPro" id="IPR050378">
    <property type="entry name" value="Metallo-dep_Hydrolases_sf"/>
</dbReference>
<feature type="modified residue" description="N6-carboxylysine" evidence="5">
    <location>
        <position position="154"/>
    </location>
</feature>
<dbReference type="NCBIfam" id="TIGR02033">
    <property type="entry name" value="D-hydantoinase"/>
    <property type="match status" value="1"/>
</dbReference>
<evidence type="ECO:0000256" key="1">
    <source>
        <dbReference type="ARBA" id="ARBA00001947"/>
    </source>
</evidence>
<dbReference type="FunFam" id="3.20.20.140:FF:000174">
    <property type="entry name" value="Dihydropyrimidinase-related protein 2"/>
    <property type="match status" value="1"/>
</dbReference>
<gene>
    <name evidence="7" type="primary">hyuA</name>
    <name evidence="7" type="ORF">BOA8489_02344</name>
</gene>
<comment type="PTM">
    <text evidence="5">Carbamylation allows a single lysine to coordinate two divalent metal cations.</text>
</comment>
<dbReference type="GO" id="GO:0046872">
    <property type="term" value="F:metal ion binding"/>
    <property type="evidence" value="ECO:0007669"/>
    <property type="project" value="UniProtKB-KW"/>
</dbReference>
<protein>
    <submittedName>
        <fullName evidence="7">D-hydantoinase</fullName>
        <ecNumber evidence="7">3.5.2.-</ecNumber>
    </submittedName>
</protein>
<comment type="similarity">
    <text evidence="2">Belongs to the metallo-dependent hydrolases superfamily. Hydantoinase/dihydropyrimidinase family.</text>
</comment>
<dbReference type="Gene3D" id="2.30.40.10">
    <property type="entry name" value="Urease, subunit C, domain 1"/>
    <property type="match status" value="1"/>
</dbReference>
<dbReference type="Proteomes" id="UP000201838">
    <property type="component" value="Unassembled WGS sequence"/>
</dbReference>
<dbReference type="PANTHER" id="PTHR11647">
    <property type="entry name" value="HYDRANTOINASE/DIHYDROPYRIMIDINASE FAMILY MEMBER"/>
    <property type="match status" value="1"/>
</dbReference>
<keyword evidence="8" id="KW-1185">Reference proteome</keyword>
<dbReference type="OrthoDB" id="9775759at2"/>
<reference evidence="7 8" key="1">
    <citation type="submission" date="2017-05" db="EMBL/GenBank/DDBJ databases">
        <authorList>
            <person name="Song R."/>
            <person name="Chenine A.L."/>
            <person name="Ruprecht R.M."/>
        </authorList>
    </citation>
    <scope>NUCLEOTIDE SEQUENCE [LARGE SCALE GENOMIC DNA]</scope>
    <source>
        <strain evidence="7 8">CECT 8489</strain>
    </source>
</reference>
<dbReference type="RefSeq" id="WP_093974242.1">
    <property type="nucleotide sequence ID" value="NZ_FXXQ01000007.1"/>
</dbReference>
<evidence type="ECO:0000256" key="3">
    <source>
        <dbReference type="ARBA" id="ARBA00022723"/>
    </source>
</evidence>
<dbReference type="InterPro" id="IPR011059">
    <property type="entry name" value="Metal-dep_hydrolase_composite"/>
</dbReference>
<keyword evidence="4 7" id="KW-0378">Hydrolase</keyword>
<feature type="domain" description="Amidohydrolase-related" evidence="6">
    <location>
        <begin position="52"/>
        <end position="435"/>
    </location>
</feature>